<name>A0AA38PEF6_9AGAR</name>
<proteinExistence type="predicted"/>
<feature type="compositionally biased region" description="Basic and acidic residues" evidence="1">
    <location>
        <begin position="1036"/>
        <end position="1057"/>
    </location>
</feature>
<feature type="region of interest" description="Disordered" evidence="1">
    <location>
        <begin position="1002"/>
        <end position="1226"/>
    </location>
</feature>
<feature type="compositionally biased region" description="Basic residues" evidence="1">
    <location>
        <begin position="1024"/>
        <end position="1033"/>
    </location>
</feature>
<feature type="compositionally biased region" description="Basic and acidic residues" evidence="1">
    <location>
        <begin position="1005"/>
        <end position="1017"/>
    </location>
</feature>
<protein>
    <recommendedName>
        <fullName evidence="4">Arrestin C-terminal-like domain-containing protein</fullName>
    </recommendedName>
</protein>
<feature type="compositionally biased region" description="Basic and acidic residues" evidence="1">
    <location>
        <begin position="557"/>
        <end position="567"/>
    </location>
</feature>
<evidence type="ECO:0000256" key="1">
    <source>
        <dbReference type="SAM" id="MobiDB-lite"/>
    </source>
</evidence>
<accession>A0AA38PEF6</accession>
<feature type="compositionally biased region" description="Basic and acidic residues" evidence="1">
    <location>
        <begin position="942"/>
        <end position="962"/>
    </location>
</feature>
<evidence type="ECO:0008006" key="4">
    <source>
        <dbReference type="Google" id="ProtNLM"/>
    </source>
</evidence>
<feature type="compositionally biased region" description="Basic residues" evidence="1">
    <location>
        <begin position="1058"/>
        <end position="1068"/>
    </location>
</feature>
<dbReference type="Proteomes" id="UP001163846">
    <property type="component" value="Unassembled WGS sequence"/>
</dbReference>
<feature type="region of interest" description="Disordered" evidence="1">
    <location>
        <begin position="1269"/>
        <end position="1339"/>
    </location>
</feature>
<dbReference type="EMBL" id="MU806040">
    <property type="protein sequence ID" value="KAJ3841418.1"/>
    <property type="molecule type" value="Genomic_DNA"/>
</dbReference>
<comment type="caution">
    <text evidence="2">The sequence shown here is derived from an EMBL/GenBank/DDBJ whole genome shotgun (WGS) entry which is preliminary data.</text>
</comment>
<gene>
    <name evidence="2" type="ORF">F5878DRAFT_610320</name>
</gene>
<feature type="compositionally biased region" description="Low complexity" evidence="1">
    <location>
        <begin position="1137"/>
        <end position="1149"/>
    </location>
</feature>
<feature type="region of interest" description="Disordered" evidence="1">
    <location>
        <begin position="713"/>
        <end position="846"/>
    </location>
</feature>
<feature type="compositionally biased region" description="Pro residues" evidence="1">
    <location>
        <begin position="519"/>
        <end position="528"/>
    </location>
</feature>
<feature type="compositionally biased region" description="Polar residues" evidence="1">
    <location>
        <begin position="594"/>
        <end position="604"/>
    </location>
</feature>
<feature type="compositionally biased region" description="Polar residues" evidence="1">
    <location>
        <begin position="529"/>
        <end position="550"/>
    </location>
</feature>
<evidence type="ECO:0000313" key="3">
    <source>
        <dbReference type="Proteomes" id="UP001163846"/>
    </source>
</evidence>
<dbReference type="InterPro" id="IPR014752">
    <property type="entry name" value="Arrestin-like_C"/>
</dbReference>
<organism evidence="2 3">
    <name type="scientific">Lentinula raphanica</name>
    <dbReference type="NCBI Taxonomy" id="153919"/>
    <lineage>
        <taxon>Eukaryota</taxon>
        <taxon>Fungi</taxon>
        <taxon>Dikarya</taxon>
        <taxon>Basidiomycota</taxon>
        <taxon>Agaricomycotina</taxon>
        <taxon>Agaricomycetes</taxon>
        <taxon>Agaricomycetidae</taxon>
        <taxon>Agaricales</taxon>
        <taxon>Marasmiineae</taxon>
        <taxon>Omphalotaceae</taxon>
        <taxon>Lentinula</taxon>
    </lineage>
</organism>
<keyword evidence="3" id="KW-1185">Reference proteome</keyword>
<evidence type="ECO:0000313" key="2">
    <source>
        <dbReference type="EMBL" id="KAJ3841418.1"/>
    </source>
</evidence>
<reference evidence="2" key="1">
    <citation type="submission" date="2022-08" db="EMBL/GenBank/DDBJ databases">
        <authorList>
            <consortium name="DOE Joint Genome Institute"/>
            <person name="Min B."/>
            <person name="Riley R."/>
            <person name="Sierra-Patev S."/>
            <person name="Naranjo-Ortiz M."/>
            <person name="Looney B."/>
            <person name="Konkel Z."/>
            <person name="Slot J.C."/>
            <person name="Sakamoto Y."/>
            <person name="Steenwyk J.L."/>
            <person name="Rokas A."/>
            <person name="Carro J."/>
            <person name="Camarero S."/>
            <person name="Ferreira P."/>
            <person name="Molpeceres G."/>
            <person name="Ruiz-Duenas F.J."/>
            <person name="Serrano A."/>
            <person name="Henrissat B."/>
            <person name="Drula E."/>
            <person name="Hughes K.W."/>
            <person name="Mata J.L."/>
            <person name="Ishikawa N.K."/>
            <person name="Vargas-Isla R."/>
            <person name="Ushijima S."/>
            <person name="Smith C.A."/>
            <person name="Ahrendt S."/>
            <person name="Andreopoulos W."/>
            <person name="He G."/>
            <person name="Labutti K."/>
            <person name="Lipzen A."/>
            <person name="Ng V."/>
            <person name="Sandor L."/>
            <person name="Barry K."/>
            <person name="Martinez A.T."/>
            <person name="Xiao Y."/>
            <person name="Gibbons J.G."/>
            <person name="Terashima K."/>
            <person name="Hibbett D.S."/>
            <person name="Grigoriev I.V."/>
        </authorList>
    </citation>
    <scope>NUCLEOTIDE SEQUENCE</scope>
    <source>
        <strain evidence="2">TFB9207</strain>
    </source>
</reference>
<feature type="region of interest" description="Disordered" evidence="1">
    <location>
        <begin position="905"/>
        <end position="982"/>
    </location>
</feature>
<feature type="region of interest" description="Disordered" evidence="1">
    <location>
        <begin position="514"/>
        <end position="622"/>
    </location>
</feature>
<sequence length="1466" mass="156405">MANPSRPEPMNATTHHSKVNVSLTLAEPYFVAGDYISGKMEMDCKADKGLGIGVIMIELFATQELTSRDHSARSTFIHAKRLFQGPGLPPSNAVQAHPLPGDLPLPLHYHQAKRGHSTFLFRLPLPATSPSSISFGSGFASVNYEIRASVGVYWKGERQLVTSKKDADVVEAYDAERIGQEEPEVTVVGENGKIWCQARLVGGILIAGESACIELQVKNHSAKKNTGLSISLNRSLHLPNVPTDEQPLQISDTVTTIPFCGPEYTIPPGVEGVASLVFDVPKRTKGVRGGTLLGDESEALGKHGKSPRTTQGLFEINCTIAVKMTMGFGNKDILIEIPAVVVHPSALPELPLSEQHPEYPYYDQQLQQQTYQPVAQVPYITQSPSTTPFPSQSPYPLDPSQAQAAYAPYNALPMSPGPPQAPMLTTSPYVDPTQNLVWLPPPIPFGPSTSPQPYQQPYLYSPPPPLNSHTPYAMAMNQETAMPYTSPYGPAFVPSPPRASSTGSFSPSITTTTAALLSPPLPGLPPPSNQGLTSMFASHLVPNQSQQMEFSPTHEASGPEHEPRRYGGDLGLGAAPVQTDVNGEEGTGQRASRIAQTLRVTSQAKGRGRSASPIGGRRYPLKSTSEGVVNTTTTPATTRTSPSLALAPLSPLDLNFKTNTLPTPLHSPRPVLSPKRSFTKVTEVSNGGGVISKSVPKSERVEDLERMADEVGTMTKDLSADLPRPVSAGDDDRGRRDDVDEPPPVPSMSDKARLLPSRARVNDYFSIVPAPNKSALASTSPTDKSRTKGHITIPSSSSANHNTRRHRSHSPSHPHTHLRPRSRSRTPPTPATPTLTAVATPRKSMANGYIPGYSSKAVKAMNTKGKDVTDRNLERTLGVEGRVESGLDVLERKLLAEVGTRKVVDEKRPNVWSVLGSREGKPLSPADASSPGSAPGSGVGADKTEKPSPIEIPRRDSDRDPLNDSAISSLTLPDCGDIGPAFVNTRDALKSADLEERIQAVGIAELDKDRDSDEKTHKGGSGSKKSKKKKHSSRGTLKDGQEGKGDEEENERREERKKDKRNGKKKGKDRTTASKGRVTAWLGGVEAEPPLDDVISPSPSPRPSRKSDLPPDLTTAQNTRPDSPNIIGNDLEESSKNADNTDNADNADTSHIPDPRSSGFVPIGTLKRDIYQRTLVPKDSPMASTNPSEDAKRITDIWNHRDTVKNTGVDPSPRLNRDTEKNPWQSVVGKGRLPVFPLKPSEPEVKYDVRSARGGRGGRVTAVAAIWASGAAGSNTKPTAPSPLSPSNKVSQPAPAKKMVSPFSVPKLPVSVSSSSSSTSGDGNGRVTKRPRSNAGVGVKVASAPVPAVISSSHAKPTLSTTASLARPTATVVSGARKPSPLNSLNVPPTISEFPADVRIGNNKTSTSASHGKAEKAGLGLGAGKAANNLRAVTNSGTRSANTSTTVEHLAFGQARLRDLIKKYQG</sequence>
<feature type="compositionally biased region" description="Low complexity" evidence="1">
    <location>
        <begin position="922"/>
        <end position="936"/>
    </location>
</feature>
<feature type="compositionally biased region" description="Basic and acidic residues" evidence="1">
    <location>
        <begin position="1189"/>
        <end position="1204"/>
    </location>
</feature>
<feature type="compositionally biased region" description="Low complexity" evidence="1">
    <location>
        <begin position="832"/>
        <end position="842"/>
    </location>
</feature>
<dbReference type="Gene3D" id="2.60.40.640">
    <property type="match status" value="1"/>
</dbReference>
<feature type="compositionally biased region" description="Low complexity" evidence="1">
    <location>
        <begin position="1300"/>
        <end position="1320"/>
    </location>
</feature>
<feature type="compositionally biased region" description="Basic residues" evidence="1">
    <location>
        <begin position="802"/>
        <end position="824"/>
    </location>
</feature>